<dbReference type="Pfam" id="PF00204">
    <property type="entry name" value="DNA_gyraseB"/>
    <property type="match status" value="1"/>
</dbReference>
<dbReference type="InterPro" id="IPR001241">
    <property type="entry name" value="Topo_IIA"/>
</dbReference>
<comment type="subunit">
    <text evidence="13">Heterotetramer, composed of two GyrA and two GyrB chains. In the heterotetramer, GyrA contains the active site tyrosine that forms a transient covalent intermediate with DNA, while GyrB binds cofactors and catalyzes ATP hydrolysis.</text>
</comment>
<dbReference type="InterPro" id="IPR002288">
    <property type="entry name" value="DNA_gyrase_B_C"/>
</dbReference>
<dbReference type="Pfam" id="PF02518">
    <property type="entry name" value="HATPase_c"/>
    <property type="match status" value="1"/>
</dbReference>
<keyword evidence="9 13" id="KW-0460">Magnesium</keyword>
<evidence type="ECO:0000256" key="13">
    <source>
        <dbReference type="HAMAP-Rule" id="MF_01898"/>
    </source>
</evidence>
<dbReference type="PRINTS" id="PR00418">
    <property type="entry name" value="TPI2FAMILY"/>
</dbReference>
<evidence type="ECO:0000256" key="12">
    <source>
        <dbReference type="ARBA" id="ARBA00023235"/>
    </source>
</evidence>
<dbReference type="SUPFAM" id="SSF55874">
    <property type="entry name" value="ATPase domain of HSP90 chaperone/DNA topoisomerase II/histidine kinase"/>
    <property type="match status" value="1"/>
</dbReference>
<dbReference type="InterPro" id="IPR018522">
    <property type="entry name" value="TopoIIA_CS"/>
</dbReference>
<dbReference type="InterPro" id="IPR013760">
    <property type="entry name" value="Topo_IIA-like_dom_sf"/>
</dbReference>
<evidence type="ECO:0000256" key="1">
    <source>
        <dbReference type="ARBA" id="ARBA00000185"/>
    </source>
</evidence>
<dbReference type="InterPro" id="IPR020568">
    <property type="entry name" value="Ribosomal_Su5_D2-typ_SF"/>
</dbReference>
<dbReference type="InterPro" id="IPR036890">
    <property type="entry name" value="HATPase_C_sf"/>
</dbReference>
<dbReference type="NCBIfam" id="NF004189">
    <property type="entry name" value="PRK05644.1"/>
    <property type="match status" value="1"/>
</dbReference>
<feature type="site" description="Interaction with DNA" evidence="13">
    <location>
        <position position="450"/>
    </location>
</feature>
<keyword evidence="11" id="KW-0238">DNA-binding</keyword>
<proteinExistence type="inferred from homology"/>
<comment type="subcellular location">
    <subcellularLocation>
        <location evidence="13">Cytoplasm</location>
    </subcellularLocation>
</comment>
<dbReference type="InterPro" id="IPR000565">
    <property type="entry name" value="Topo_IIA_B"/>
</dbReference>
<evidence type="ECO:0000256" key="3">
    <source>
        <dbReference type="ARBA" id="ARBA00012895"/>
    </source>
</evidence>
<dbReference type="NCBIfam" id="NF011501">
    <property type="entry name" value="PRK14939.1"/>
    <property type="match status" value="1"/>
</dbReference>
<comment type="function">
    <text evidence="13">A type II topoisomerase that negatively supercoils closed circular double-stranded (ds) DNA in an ATP-dependent manner to modulate DNA topology and maintain chromosomes in an underwound state. Negative supercoiling favors strand separation, and DNA replication, transcription, recombination and repair, all of which involve strand separation. Also able to catalyze the interconversion of other topological isomers of dsDNA rings, including catenanes and knotted rings. Type II topoisomerases break and join 2 DNA strands simultaneously in an ATP-dependent manner.</text>
</comment>
<dbReference type="SUPFAM" id="SSF54211">
    <property type="entry name" value="Ribosomal protein S5 domain 2-like"/>
    <property type="match status" value="1"/>
</dbReference>
<dbReference type="FunFam" id="3.30.565.10:FF:000002">
    <property type="entry name" value="DNA gyrase subunit B"/>
    <property type="match status" value="1"/>
</dbReference>
<evidence type="ECO:0000256" key="4">
    <source>
        <dbReference type="ARBA" id="ARBA00019166"/>
    </source>
</evidence>
<dbReference type="GO" id="GO:0046872">
    <property type="term" value="F:metal ion binding"/>
    <property type="evidence" value="ECO:0007669"/>
    <property type="project" value="UniProtKB-KW"/>
</dbReference>
<dbReference type="Gene3D" id="3.30.565.10">
    <property type="entry name" value="Histidine kinase-like ATPase, C-terminal domain"/>
    <property type="match status" value="1"/>
</dbReference>
<dbReference type="InterPro" id="IPR049353">
    <property type="entry name" value="GyrB_hook"/>
</dbReference>
<dbReference type="Proteomes" id="UP000240530">
    <property type="component" value="Unassembled WGS sequence"/>
</dbReference>
<evidence type="ECO:0000256" key="2">
    <source>
        <dbReference type="ARBA" id="ARBA00010708"/>
    </source>
</evidence>
<feature type="binding site" evidence="13">
    <location>
        <position position="425"/>
    </location>
    <ligand>
        <name>Mg(2+)</name>
        <dbReference type="ChEBI" id="CHEBI:18420"/>
        <label>1</label>
        <note>catalytic</note>
    </ligand>
</feature>
<dbReference type="NCBIfam" id="TIGR01059">
    <property type="entry name" value="gyrB"/>
    <property type="match status" value="1"/>
</dbReference>
<evidence type="ECO:0000256" key="7">
    <source>
        <dbReference type="ARBA" id="ARBA00022741"/>
    </source>
</evidence>
<keyword evidence="7 13" id="KW-0547">Nucleotide-binding</keyword>
<feature type="site" description="Interaction with DNA" evidence="13">
    <location>
        <position position="453"/>
    </location>
</feature>
<accession>A0A2T3KRK8</accession>
<dbReference type="InterPro" id="IPR014721">
    <property type="entry name" value="Ribsml_uS5_D2-typ_fold_subgr"/>
</dbReference>
<comment type="catalytic activity">
    <reaction evidence="1 13">
        <text>ATP-dependent breakage, passage and rejoining of double-stranded DNA.</text>
        <dbReference type="EC" id="5.6.2.2"/>
    </reaction>
</comment>
<dbReference type="GO" id="GO:0005524">
    <property type="term" value="F:ATP binding"/>
    <property type="evidence" value="ECO:0007669"/>
    <property type="project" value="UniProtKB-UniRule"/>
</dbReference>
<dbReference type="RefSeq" id="WP_107185781.1">
    <property type="nucleotide sequence ID" value="NZ_CP131575.1"/>
</dbReference>
<keyword evidence="8 13" id="KW-0067">ATP-binding</keyword>
<dbReference type="GO" id="GO:0005737">
    <property type="term" value="C:cytoplasm"/>
    <property type="evidence" value="ECO:0007669"/>
    <property type="project" value="UniProtKB-SubCell"/>
</dbReference>
<dbReference type="EC" id="5.6.2.2" evidence="3 13"/>
<dbReference type="SMART" id="SM00387">
    <property type="entry name" value="HATPase_c"/>
    <property type="match status" value="1"/>
</dbReference>
<dbReference type="InterPro" id="IPR041423">
    <property type="entry name" value="GyrB_insert"/>
</dbReference>
<dbReference type="PANTHER" id="PTHR45866:SF1">
    <property type="entry name" value="DNA GYRASE SUBUNIT B, MITOCHONDRIAL"/>
    <property type="match status" value="1"/>
</dbReference>
<dbReference type="PANTHER" id="PTHR45866">
    <property type="entry name" value="DNA GYRASE/TOPOISOMERASE SUBUNIT B"/>
    <property type="match status" value="1"/>
</dbReference>
<dbReference type="InterPro" id="IPR013506">
    <property type="entry name" value="Topo_IIA_bsu_dom2"/>
</dbReference>
<dbReference type="GO" id="GO:0006261">
    <property type="term" value="P:DNA-templated DNA replication"/>
    <property type="evidence" value="ECO:0007669"/>
    <property type="project" value="UniProtKB-UniRule"/>
</dbReference>
<dbReference type="PROSITE" id="PS00177">
    <property type="entry name" value="TOPOISOMERASE_II"/>
    <property type="match status" value="1"/>
</dbReference>
<dbReference type="CDD" id="cd16928">
    <property type="entry name" value="HATPase_GyrB-like"/>
    <property type="match status" value="1"/>
</dbReference>
<evidence type="ECO:0000259" key="14">
    <source>
        <dbReference type="PROSITE" id="PS50880"/>
    </source>
</evidence>
<feature type="domain" description="Toprim" evidence="14">
    <location>
        <begin position="419"/>
        <end position="534"/>
    </location>
</feature>
<dbReference type="CDD" id="cd00822">
    <property type="entry name" value="TopoII_Trans_DNA_gyrase"/>
    <property type="match status" value="1"/>
</dbReference>
<dbReference type="Gene3D" id="3.30.230.10">
    <property type="match status" value="1"/>
</dbReference>
<feature type="binding site" evidence="13">
    <location>
        <position position="501"/>
    </location>
    <ligand>
        <name>Mg(2+)</name>
        <dbReference type="ChEBI" id="CHEBI:18420"/>
        <label>2</label>
    </ligand>
</feature>
<dbReference type="FunFam" id="3.40.50.670:FF:000004">
    <property type="entry name" value="DNA gyrase subunit B"/>
    <property type="match status" value="1"/>
</dbReference>
<evidence type="ECO:0000256" key="5">
    <source>
        <dbReference type="ARBA" id="ARBA00022490"/>
    </source>
</evidence>
<dbReference type="GO" id="GO:0003677">
    <property type="term" value="F:DNA binding"/>
    <property type="evidence" value="ECO:0007669"/>
    <property type="project" value="UniProtKB-KW"/>
</dbReference>
<dbReference type="EMBL" id="PYNS01000023">
    <property type="protein sequence ID" value="PSV08957.1"/>
    <property type="molecule type" value="Genomic_DNA"/>
</dbReference>
<dbReference type="FunFam" id="3.30.230.10:FF:000005">
    <property type="entry name" value="DNA gyrase subunit B"/>
    <property type="match status" value="1"/>
</dbReference>
<evidence type="ECO:0000256" key="8">
    <source>
        <dbReference type="ARBA" id="ARBA00022840"/>
    </source>
</evidence>
<gene>
    <name evidence="13 15" type="primary">gyrB</name>
    <name evidence="15" type="ORF">C0W93_16700</name>
</gene>
<dbReference type="SUPFAM" id="SSF56719">
    <property type="entry name" value="Type II DNA topoisomerase"/>
    <property type="match status" value="1"/>
</dbReference>
<reference evidence="15 16" key="1">
    <citation type="submission" date="2018-03" db="EMBL/GenBank/DDBJ databases">
        <title>Whole genome sequencing of Histamine producing bacteria.</title>
        <authorList>
            <person name="Butler K."/>
        </authorList>
    </citation>
    <scope>NUCLEOTIDE SEQUENCE [LARGE SCALE GENOMIC DNA]</scope>
    <source>
        <strain evidence="15 16">Res.4.1</strain>
    </source>
</reference>
<evidence type="ECO:0000313" key="16">
    <source>
        <dbReference type="Proteomes" id="UP000240530"/>
    </source>
</evidence>
<dbReference type="CDD" id="cd03366">
    <property type="entry name" value="TOPRIM_TopoIIA_GyrB"/>
    <property type="match status" value="1"/>
</dbReference>
<comment type="caution">
    <text evidence="15">The sequence shown here is derived from an EMBL/GenBank/DDBJ whole genome shotgun (WGS) entry which is preliminary data.</text>
</comment>
<evidence type="ECO:0000256" key="10">
    <source>
        <dbReference type="ARBA" id="ARBA00023029"/>
    </source>
</evidence>
<evidence type="ECO:0000256" key="11">
    <source>
        <dbReference type="ARBA" id="ARBA00023125"/>
    </source>
</evidence>
<comment type="similarity">
    <text evidence="2 13">Belongs to the type II topoisomerase GyrB family.</text>
</comment>
<keyword evidence="10 13" id="KW-0799">Topoisomerase</keyword>
<dbReference type="HAMAP" id="MF_01898">
    <property type="entry name" value="GyrB"/>
    <property type="match status" value="1"/>
</dbReference>
<dbReference type="InterPro" id="IPR013759">
    <property type="entry name" value="Topo_IIA_B_C"/>
</dbReference>
<dbReference type="GO" id="GO:0005694">
    <property type="term" value="C:chromosome"/>
    <property type="evidence" value="ECO:0007669"/>
    <property type="project" value="InterPro"/>
</dbReference>
<dbReference type="InterPro" id="IPR003594">
    <property type="entry name" value="HATPase_dom"/>
</dbReference>
<evidence type="ECO:0000313" key="15">
    <source>
        <dbReference type="EMBL" id="PSV08957.1"/>
    </source>
</evidence>
<dbReference type="Gene3D" id="3.40.50.670">
    <property type="match status" value="2"/>
</dbReference>
<dbReference type="GO" id="GO:0003918">
    <property type="term" value="F:DNA topoisomerase type II (double strand cut, ATP-hydrolyzing) activity"/>
    <property type="evidence" value="ECO:0007669"/>
    <property type="project" value="UniProtKB-UniRule"/>
</dbReference>
<dbReference type="SMART" id="SM00433">
    <property type="entry name" value="TOP2c"/>
    <property type="match status" value="1"/>
</dbReference>
<dbReference type="GO" id="GO:0006265">
    <property type="term" value="P:DNA topological change"/>
    <property type="evidence" value="ECO:0007669"/>
    <property type="project" value="UniProtKB-UniRule"/>
</dbReference>
<dbReference type="Pfam" id="PF00986">
    <property type="entry name" value="DNA_gyraseB_C"/>
    <property type="match status" value="1"/>
</dbReference>
<dbReference type="InterPro" id="IPR011557">
    <property type="entry name" value="GyrB"/>
</dbReference>
<sequence>MSNNYDSSSIKVLKGLDAVRKRPGMYIGDTDDGTGLHHMVFEVVDNSIDEALAGHCEDIIVTIHEDGSVSVSDDGRGIPTELHEEEGVSAAEVIMTVLHAGGKFDDNSYKVSGGLHGVGVSVVNALSEKVELTIKRGGHIHQQVYRHGVPDAPLAVIGDTDETGTRIRFWPSEETFTNIEFQYEILAKRLRELSFLNSGVSIKLNDEREEGKHDHFMYEGGIQAFVEHLNRNKTPIHPKVFHFDSERDDGISVEVAMQWNDGFQESIFCFTNNIPQRDGGTHLAGFRGALTRTLNSFMDKEGYSKKAKAATSGDDAREGLTAVISVKVPDPKFSSQTKDKLVSSEVKAAVESAMNEKLAEFLLENPADAKTVCTKIIDASRAREAARKAREMTRRKGALDLAGLPGKLADCQEKDPAVSELYIVEGDSAGGSAKQGRNRKNQAILPLKGKILNVEKARFDKMLSSQEVATLITAMGCGIGRDEYNPDKLRYHNIIIMTDADVDGSHIRTLLLTFFYRQMPELIERGHIYIAQPPLYKVKKGKQEQYIKDDEDMNQYQTTLALDNASLFANDGAPAITGAALETLVTQYNAGIKLIDRMSRRYPSLMLNEFVYQPRLTTEMMADEAKVEAWLEPLITALNAKQSGESLYSSEIIRDEENNVFLPKVIVRTHGVDHEYLLSFDLLNSKEYAKIADLSEALDGLLEDTAFVQRGERKQAVSSFKDALEWLNKESRRGLSLQRYKGLGEMNPEQLWETTMDPESRRMMQVTINDAVAADELFTCLMGDQVEPRRNFIEENALKVANLDV</sequence>
<dbReference type="InterPro" id="IPR034160">
    <property type="entry name" value="TOPRIM_GyrB"/>
</dbReference>
<keyword evidence="5 13" id="KW-0963">Cytoplasm</keyword>
<dbReference type="PRINTS" id="PR01159">
    <property type="entry name" value="DNAGYRASEB"/>
</dbReference>
<dbReference type="AlphaFoldDB" id="A0A2T3KRK8"/>
<name>A0A2T3KRK8_PHOLD</name>
<keyword evidence="6 13" id="KW-0479">Metal-binding</keyword>
<keyword evidence="12 13" id="KW-0413">Isomerase</keyword>
<dbReference type="Pfam" id="PF01751">
    <property type="entry name" value="Toprim"/>
    <property type="match status" value="1"/>
</dbReference>
<dbReference type="InterPro" id="IPR006171">
    <property type="entry name" value="TOPRIM_dom"/>
</dbReference>
<evidence type="ECO:0000256" key="6">
    <source>
        <dbReference type="ARBA" id="ARBA00022723"/>
    </source>
</evidence>
<dbReference type="Gene3D" id="3.10.20.690">
    <property type="match status" value="1"/>
</dbReference>
<dbReference type="PROSITE" id="PS50880">
    <property type="entry name" value="TOPRIM"/>
    <property type="match status" value="1"/>
</dbReference>
<feature type="binding site" evidence="13">
    <location>
        <position position="499"/>
    </location>
    <ligand>
        <name>Mg(2+)</name>
        <dbReference type="ChEBI" id="CHEBI:18420"/>
        <label>2</label>
    </ligand>
</feature>
<organism evidence="15 16">
    <name type="scientific">Photobacterium leiognathi subsp. mandapamensis</name>
    <name type="common">Photobacterium mandapamensis</name>
    <dbReference type="NCBI Taxonomy" id="48408"/>
    <lineage>
        <taxon>Bacteria</taxon>
        <taxon>Pseudomonadati</taxon>
        <taxon>Pseudomonadota</taxon>
        <taxon>Gammaproteobacteria</taxon>
        <taxon>Vibrionales</taxon>
        <taxon>Vibrionaceae</taxon>
        <taxon>Photobacterium</taxon>
    </lineage>
</organism>
<dbReference type="FunFam" id="3.40.50.670:FF:000005">
    <property type="entry name" value="DNA gyrase subunit B"/>
    <property type="match status" value="1"/>
</dbReference>
<feature type="binding site" evidence="13">
    <location>
        <position position="499"/>
    </location>
    <ligand>
        <name>Mg(2+)</name>
        <dbReference type="ChEBI" id="CHEBI:18420"/>
        <label>1</label>
        <note>catalytic</note>
    </ligand>
</feature>
<evidence type="ECO:0000256" key="9">
    <source>
        <dbReference type="ARBA" id="ARBA00022842"/>
    </source>
</evidence>
<dbReference type="Pfam" id="PF18053">
    <property type="entry name" value="GyrB_insert"/>
    <property type="match status" value="1"/>
</dbReference>
<comment type="miscellaneous">
    <text evidence="13">Few gyrases are as efficient as E.coli at forming negative supercoils. Not all organisms have 2 type II topoisomerases; in organisms with a single type II topoisomerase this enzyme also has to decatenate newly replicated chromosomes.</text>
</comment>
<protein>
    <recommendedName>
        <fullName evidence="4 13">DNA gyrase subunit B</fullName>
        <ecNumber evidence="3 13">5.6.2.2</ecNumber>
    </recommendedName>
</protein>
<dbReference type="Pfam" id="PF21249">
    <property type="entry name" value="GyrB_hook"/>
    <property type="match status" value="1"/>
</dbReference>
<comment type="cofactor">
    <cofactor evidence="13">
        <name>Mg(2+)</name>
        <dbReference type="ChEBI" id="CHEBI:18420"/>
    </cofactor>
    <cofactor evidence="13">
        <name>Mn(2+)</name>
        <dbReference type="ChEBI" id="CHEBI:29035"/>
    </cofactor>
    <cofactor evidence="13">
        <name>Ca(2+)</name>
        <dbReference type="ChEBI" id="CHEBI:29108"/>
    </cofactor>
    <text evidence="13">Binds two Mg(2+) per subunit. The magnesium ions form salt bridges with both the protein and the DNA. Can also accept other divalent metal cations, such as Mn(2+) or Ca(2+).</text>
</comment>